<comment type="caution">
    <text evidence="2">The sequence shown here is derived from an EMBL/GenBank/DDBJ whole genome shotgun (WGS) entry which is preliminary data.</text>
</comment>
<reference evidence="2" key="1">
    <citation type="submission" date="2020-01" db="EMBL/GenBank/DDBJ databases">
        <authorList>
            <person name="Mishra B."/>
        </authorList>
    </citation>
    <scope>NUCLEOTIDE SEQUENCE [LARGE SCALE GENOMIC DNA]</scope>
</reference>
<evidence type="ECO:0000259" key="1">
    <source>
        <dbReference type="Pfam" id="PF13966"/>
    </source>
</evidence>
<feature type="domain" description="Reverse transcriptase zinc-binding" evidence="1">
    <location>
        <begin position="3"/>
        <end position="74"/>
    </location>
</feature>
<dbReference type="EMBL" id="CACVBM020000099">
    <property type="protein sequence ID" value="CAA7014273.1"/>
    <property type="molecule type" value="Genomic_DNA"/>
</dbReference>
<evidence type="ECO:0000313" key="2">
    <source>
        <dbReference type="EMBL" id="CAA7014273.1"/>
    </source>
</evidence>
<dbReference type="InterPro" id="IPR026960">
    <property type="entry name" value="RVT-Znf"/>
</dbReference>
<sequence length="101" mass="11619">MRPKVDPKRWASSVWFEGSVPKHAFNMWITHLDRLPTRSRLACWGIPTSVDCCFCGRETETMDHLFVRCRFSTQNLVLRSSENCSNTGSFPVLARDPLSDK</sequence>
<dbReference type="Pfam" id="PF13966">
    <property type="entry name" value="zf-RVT"/>
    <property type="match status" value="1"/>
</dbReference>
<protein>
    <recommendedName>
        <fullName evidence="1">Reverse transcriptase zinc-binding domain-containing protein</fullName>
    </recommendedName>
</protein>
<dbReference type="OrthoDB" id="1099454at2759"/>
<keyword evidence="3" id="KW-1185">Reference proteome</keyword>
<evidence type="ECO:0000313" key="3">
    <source>
        <dbReference type="Proteomes" id="UP000467841"/>
    </source>
</evidence>
<name>A0A6D2HDQ0_9BRAS</name>
<accession>A0A6D2HDQ0</accession>
<proteinExistence type="predicted"/>
<dbReference type="AlphaFoldDB" id="A0A6D2HDQ0"/>
<organism evidence="2 3">
    <name type="scientific">Microthlaspi erraticum</name>
    <dbReference type="NCBI Taxonomy" id="1685480"/>
    <lineage>
        <taxon>Eukaryota</taxon>
        <taxon>Viridiplantae</taxon>
        <taxon>Streptophyta</taxon>
        <taxon>Embryophyta</taxon>
        <taxon>Tracheophyta</taxon>
        <taxon>Spermatophyta</taxon>
        <taxon>Magnoliopsida</taxon>
        <taxon>eudicotyledons</taxon>
        <taxon>Gunneridae</taxon>
        <taxon>Pentapetalae</taxon>
        <taxon>rosids</taxon>
        <taxon>malvids</taxon>
        <taxon>Brassicales</taxon>
        <taxon>Brassicaceae</taxon>
        <taxon>Coluteocarpeae</taxon>
        <taxon>Microthlaspi</taxon>
    </lineage>
</organism>
<dbReference type="Proteomes" id="UP000467841">
    <property type="component" value="Unassembled WGS sequence"/>
</dbReference>
<gene>
    <name evidence="2" type="ORF">MERR_LOCUS1507</name>
</gene>